<dbReference type="InterPro" id="IPR014858">
    <property type="entry name" value="BrxB"/>
</dbReference>
<dbReference type="OrthoDB" id="1093513at2"/>
<reference evidence="2 3" key="1">
    <citation type="submission" date="2019-09" db="EMBL/GenBank/DDBJ databases">
        <title>Whole genome shotgun sequencing (WGS) of Ellagibacter isourolithinifaciens DSM 104140(T) and Adlercreutzia muris DSM 29508(T).</title>
        <authorList>
            <person name="Stoll D.A."/>
            <person name="Danylec N."/>
            <person name="Huch M."/>
        </authorList>
    </citation>
    <scope>NUCLEOTIDE SEQUENCE [LARGE SCALE GENOMIC DNA]</scope>
    <source>
        <strain evidence="2 3">DSM 104140</strain>
    </source>
</reference>
<comment type="caution">
    <text evidence="2">The sequence shown here is derived from an EMBL/GenBank/DDBJ whole genome shotgun (WGS) entry which is preliminary data.</text>
</comment>
<evidence type="ECO:0000313" key="3">
    <source>
        <dbReference type="Proteomes" id="UP000468668"/>
    </source>
</evidence>
<protein>
    <submittedName>
        <fullName evidence="2">DUF1788 domain-containing protein</fullName>
    </submittedName>
</protein>
<dbReference type="AlphaFoldDB" id="A0A6N6NLC9"/>
<dbReference type="Pfam" id="PF08747">
    <property type="entry name" value="BrxB"/>
    <property type="match status" value="1"/>
</dbReference>
<keyword evidence="3" id="KW-1185">Reference proteome</keyword>
<sequence>MSSKMTPPPSSTDLKGAKQSEPLAVTPKQGAKSPRGKQTATRDIVAEHSRAARAQADFSHCCEALRAHLLDVNFLENKGIGNEIGFFTFCYDPALEMQARTFFAALERESEAGDKPYRIVSRNLYDVFLNICEKRRILKAIPVQEAKHGTASQLKQLSKICTPAAFAEAIDYEPHERGDVLVLTGVGEVYPFLRIHTLLDNLHVRFSDIPVVIAYPGSYTGHSFSLFNSLSDGNYYRAFDLV</sequence>
<name>A0A6N6NLC9_9ACTN</name>
<dbReference type="GeneID" id="98658009"/>
<feature type="region of interest" description="Disordered" evidence="1">
    <location>
        <begin position="1"/>
        <end position="42"/>
    </location>
</feature>
<evidence type="ECO:0000313" key="2">
    <source>
        <dbReference type="EMBL" id="KAB1640464.1"/>
    </source>
</evidence>
<organism evidence="2 3">
    <name type="scientific">Ellagibacter isourolithinifaciens</name>
    <dbReference type="NCBI Taxonomy" id="2137581"/>
    <lineage>
        <taxon>Bacteria</taxon>
        <taxon>Bacillati</taxon>
        <taxon>Actinomycetota</taxon>
        <taxon>Coriobacteriia</taxon>
        <taxon>Eggerthellales</taxon>
        <taxon>Eggerthellaceae</taxon>
        <taxon>Ellagibacter</taxon>
    </lineage>
</organism>
<dbReference type="Proteomes" id="UP000468668">
    <property type="component" value="Unassembled WGS sequence"/>
</dbReference>
<dbReference type="EMBL" id="WAJR01000012">
    <property type="protein sequence ID" value="KAB1640464.1"/>
    <property type="molecule type" value="Genomic_DNA"/>
</dbReference>
<dbReference type="RefSeq" id="WP_158049615.1">
    <property type="nucleotide sequence ID" value="NZ_WAJR01000012.1"/>
</dbReference>
<accession>A0A6N6NLC9</accession>
<gene>
    <name evidence="2" type="ORF">F8C90_06280</name>
</gene>
<feature type="compositionally biased region" description="Pro residues" evidence="1">
    <location>
        <begin position="1"/>
        <end position="10"/>
    </location>
</feature>
<proteinExistence type="predicted"/>
<evidence type="ECO:0000256" key="1">
    <source>
        <dbReference type="SAM" id="MobiDB-lite"/>
    </source>
</evidence>